<keyword evidence="3 5" id="KW-0408">Iron</keyword>
<dbReference type="Gene3D" id="1.10.630.10">
    <property type="entry name" value="Cytochrome P450"/>
    <property type="match status" value="2"/>
</dbReference>
<dbReference type="InterPro" id="IPR036396">
    <property type="entry name" value="Cyt_P450_sf"/>
</dbReference>
<dbReference type="Pfam" id="PF00067">
    <property type="entry name" value="p450"/>
    <property type="match status" value="1"/>
</dbReference>
<reference evidence="7" key="1">
    <citation type="submission" date="2025-08" db="UniProtKB">
        <authorList>
            <consortium name="RefSeq"/>
        </authorList>
    </citation>
    <scope>IDENTIFICATION</scope>
</reference>
<dbReference type="PANTHER" id="PTHR24300">
    <property type="entry name" value="CYTOCHROME P450 508A4-RELATED"/>
    <property type="match status" value="1"/>
</dbReference>
<evidence type="ECO:0000256" key="4">
    <source>
        <dbReference type="ARBA" id="ARBA00023033"/>
    </source>
</evidence>
<keyword evidence="6" id="KW-1185">Reference proteome</keyword>
<dbReference type="SUPFAM" id="SSF48264">
    <property type="entry name" value="Cytochrome P450"/>
    <property type="match status" value="1"/>
</dbReference>
<dbReference type="PRINTS" id="PR00463">
    <property type="entry name" value="EP450I"/>
</dbReference>
<accession>A0ABM1DXD7</accession>
<dbReference type="Proteomes" id="UP000695022">
    <property type="component" value="Unplaced"/>
</dbReference>
<evidence type="ECO:0000256" key="1">
    <source>
        <dbReference type="ARBA" id="ARBA00010617"/>
    </source>
</evidence>
<dbReference type="PANTHER" id="PTHR24300:SF403">
    <property type="entry name" value="CYTOCHROME P450 306A1"/>
    <property type="match status" value="1"/>
</dbReference>
<evidence type="ECO:0000256" key="5">
    <source>
        <dbReference type="RuleBase" id="RU000461"/>
    </source>
</evidence>
<keyword evidence="5" id="KW-0560">Oxidoreductase</keyword>
<proteinExistence type="inferred from homology"/>
<evidence type="ECO:0000313" key="7">
    <source>
        <dbReference type="RefSeq" id="XP_014664608.1"/>
    </source>
</evidence>
<evidence type="ECO:0000256" key="3">
    <source>
        <dbReference type="ARBA" id="ARBA00023004"/>
    </source>
</evidence>
<sequence length="433" mass="48811">MYLGSRLVVVLHNWKLAKEALIDQADHTSFKASQHSLKVQCDGGGGLVHSNGRQWKEHRRFLLKSLRGFGVGTKSIEERIMEEVDYLTTQMAAQQGKPFVISNYLHLVSANVMLHVVFGKRFDLDNKDFHVLVPAILAEHRSTYDANCIRDVVDDYIREQKEQFKLLGEDSTFTEGQFAKTMFDLLIAGIETFSTTFDWFALCTAMYTDVQSKVRTEIDEVIGTRLPTYEDRLKMPYTEATCMELQRIGNIGMSLLLRTVTKGIELGGHNIPAGASLLVNAYTMQIDEDYWKNPDELNPDRFLDGSGKVIVKPDSFMPFSLGRRNCIGESLGRTSILQKFELTFPKGAPLPTTEHISRDASAVASMMKYAIFNWVAETASVSLWQNGTVLFLTSIIQKFELKLPEGAKIPSTDHISKGITMVPKMYKLCAIQR</sequence>
<comment type="similarity">
    <text evidence="1 5">Belongs to the cytochrome P450 family.</text>
</comment>
<organism evidence="6 7">
    <name type="scientific">Priapulus caudatus</name>
    <name type="common">Priapulid worm</name>
    <dbReference type="NCBI Taxonomy" id="37621"/>
    <lineage>
        <taxon>Eukaryota</taxon>
        <taxon>Metazoa</taxon>
        <taxon>Ecdysozoa</taxon>
        <taxon>Scalidophora</taxon>
        <taxon>Priapulida</taxon>
        <taxon>Priapulimorpha</taxon>
        <taxon>Priapulimorphida</taxon>
        <taxon>Priapulidae</taxon>
        <taxon>Priapulus</taxon>
    </lineage>
</organism>
<keyword evidence="4 5" id="KW-0503">Monooxygenase</keyword>
<name>A0ABM1DXD7_PRICU</name>
<evidence type="ECO:0000313" key="6">
    <source>
        <dbReference type="Proteomes" id="UP000695022"/>
    </source>
</evidence>
<dbReference type="InterPro" id="IPR017972">
    <property type="entry name" value="Cyt_P450_CS"/>
</dbReference>
<dbReference type="PRINTS" id="PR00385">
    <property type="entry name" value="P450"/>
</dbReference>
<keyword evidence="5" id="KW-0349">Heme</keyword>
<keyword evidence="2 5" id="KW-0479">Metal-binding</keyword>
<dbReference type="InterPro" id="IPR002401">
    <property type="entry name" value="Cyt_P450_E_grp-I"/>
</dbReference>
<gene>
    <name evidence="7" type="primary">LOC106806936</name>
</gene>
<protein>
    <submittedName>
        <fullName evidence="7">Cytochrome P450 2F3-like</fullName>
    </submittedName>
</protein>
<evidence type="ECO:0000256" key="2">
    <source>
        <dbReference type="ARBA" id="ARBA00022723"/>
    </source>
</evidence>
<dbReference type="InterPro" id="IPR001128">
    <property type="entry name" value="Cyt_P450"/>
</dbReference>
<dbReference type="InterPro" id="IPR050182">
    <property type="entry name" value="Cytochrome_P450_fam2"/>
</dbReference>
<dbReference type="RefSeq" id="XP_014664608.1">
    <property type="nucleotide sequence ID" value="XM_014809122.1"/>
</dbReference>
<dbReference type="GeneID" id="106806936"/>
<dbReference type="PROSITE" id="PS00086">
    <property type="entry name" value="CYTOCHROME_P450"/>
    <property type="match status" value="1"/>
</dbReference>